<gene>
    <name evidence="2" type="primary">LOC105427978</name>
</gene>
<dbReference type="Proteomes" id="UP000504615">
    <property type="component" value="Unplaced"/>
</dbReference>
<reference evidence="2" key="1">
    <citation type="submission" date="2025-08" db="UniProtKB">
        <authorList>
            <consortium name="RefSeq"/>
        </authorList>
    </citation>
    <scope>IDENTIFICATION</scope>
</reference>
<dbReference type="RefSeq" id="XP_011638290.1">
    <property type="nucleotide sequence ID" value="XM_011639988.1"/>
</dbReference>
<dbReference type="AlphaFoldDB" id="A0A6I9WGC2"/>
<accession>A0A6I9WGC2</accession>
<protein>
    <submittedName>
        <fullName evidence="2">Uncharacterized protein LOC105427978</fullName>
    </submittedName>
</protein>
<name>A0A6I9WGC2_9HYME</name>
<proteinExistence type="predicted"/>
<organism evidence="1 2">
    <name type="scientific">Pogonomyrmex barbatus</name>
    <name type="common">red harvester ant</name>
    <dbReference type="NCBI Taxonomy" id="144034"/>
    <lineage>
        <taxon>Eukaryota</taxon>
        <taxon>Metazoa</taxon>
        <taxon>Ecdysozoa</taxon>
        <taxon>Arthropoda</taxon>
        <taxon>Hexapoda</taxon>
        <taxon>Insecta</taxon>
        <taxon>Pterygota</taxon>
        <taxon>Neoptera</taxon>
        <taxon>Endopterygota</taxon>
        <taxon>Hymenoptera</taxon>
        <taxon>Apocrita</taxon>
        <taxon>Aculeata</taxon>
        <taxon>Formicoidea</taxon>
        <taxon>Formicidae</taxon>
        <taxon>Myrmicinae</taxon>
        <taxon>Pogonomyrmex</taxon>
    </lineage>
</organism>
<dbReference type="KEGG" id="pbar:105427978"/>
<evidence type="ECO:0000313" key="1">
    <source>
        <dbReference type="Proteomes" id="UP000504615"/>
    </source>
</evidence>
<evidence type="ECO:0000313" key="2">
    <source>
        <dbReference type="RefSeq" id="XP_011638290.1"/>
    </source>
</evidence>
<dbReference type="GeneID" id="105427978"/>
<dbReference type="OrthoDB" id="6819313at2759"/>
<keyword evidence="1" id="KW-1185">Reference proteome</keyword>
<sequence length="482" mass="55163">MSLNLREITRNIEWTLHPGGIVLTNKNLYGCQFLENERFRGSHERDIVDDNTASMLHSAFFFKPEIIRRIFRRDQTRIGESLPSFPTSLRMDLDAGFVCRMNNEMIVRDRNSLFNYSLERMMGNDRNGRDLMLPNVNGDTEGDIEYGYDLCIIFIDQEQTPSEETVIEDSAVESQEDAHSTIENPTTNIIFDGNYNRIDNAINNNMPIQSISDELKNFEMSERSIPNDEENNNVDRDKSLSHINADNVIYEIEPILDSNDNCSDNVNVTTYVNSVEKLNILKDKDEICENNLAFKSNADNATSQLLDNNDSNNNGQLDSFNFSTLSLSDPSSDPLIESDNCHTLRLNDEELQKVTQSSDSEVTLKEQKNKSILDSKITNYDTISQFQDVETLRLETTMQDVKSKTEDRNVYEEADVILPEKVFKMHSDDKLERDDSFYFTYKKDDDLGTPISLEEGSLMEEFLSDSESLGTPSNLYCAHSQV</sequence>